<evidence type="ECO:0000256" key="2">
    <source>
        <dbReference type="ARBA" id="ARBA00004141"/>
    </source>
</evidence>
<feature type="transmembrane region" description="Helical" evidence="12">
    <location>
        <begin position="15"/>
        <end position="38"/>
    </location>
</feature>
<comment type="catalytic activity">
    <reaction evidence="1">
        <text>ATP + protein L-histidine = ADP + protein N-phospho-L-histidine.</text>
        <dbReference type="EC" id="2.7.13.3"/>
    </reaction>
</comment>
<evidence type="ECO:0000256" key="3">
    <source>
        <dbReference type="ARBA" id="ARBA00012438"/>
    </source>
</evidence>
<dbReference type="Proteomes" id="UP001365405">
    <property type="component" value="Unassembled WGS sequence"/>
</dbReference>
<dbReference type="Pfam" id="PF00512">
    <property type="entry name" value="HisKA"/>
    <property type="match status" value="1"/>
</dbReference>
<evidence type="ECO:0000256" key="4">
    <source>
        <dbReference type="ARBA" id="ARBA00022553"/>
    </source>
</evidence>
<dbReference type="SUPFAM" id="SSF47384">
    <property type="entry name" value="Homodimeric domain of signal transducing histidine kinase"/>
    <property type="match status" value="1"/>
</dbReference>
<keyword evidence="11" id="KW-0902">Two-component regulatory system</keyword>
<evidence type="ECO:0000256" key="6">
    <source>
        <dbReference type="ARBA" id="ARBA00022692"/>
    </source>
</evidence>
<keyword evidence="7" id="KW-0547">Nucleotide-binding</keyword>
<protein>
    <recommendedName>
        <fullName evidence="3">histidine kinase</fullName>
        <ecNumber evidence="3">2.7.13.3</ecNumber>
    </recommendedName>
</protein>
<keyword evidence="6 12" id="KW-0812">Transmembrane</keyword>
<evidence type="ECO:0000313" key="14">
    <source>
        <dbReference type="EMBL" id="MEK8052920.1"/>
    </source>
</evidence>
<evidence type="ECO:0000313" key="15">
    <source>
        <dbReference type="Proteomes" id="UP001365405"/>
    </source>
</evidence>
<dbReference type="SUPFAM" id="SSF55874">
    <property type="entry name" value="ATPase domain of HSP90 chaperone/DNA topoisomerase II/histidine kinase"/>
    <property type="match status" value="1"/>
</dbReference>
<dbReference type="PROSITE" id="PS50109">
    <property type="entry name" value="HIS_KIN"/>
    <property type="match status" value="1"/>
</dbReference>
<accession>A0ABU9CQA5</accession>
<reference evidence="14 15" key="1">
    <citation type="submission" date="2024-04" db="EMBL/GenBank/DDBJ databases">
        <title>Novel species of the genus Ideonella isolated from streams.</title>
        <authorList>
            <person name="Lu H."/>
        </authorList>
    </citation>
    <scope>NUCLEOTIDE SEQUENCE [LARGE SCALE GENOMIC DNA]</scope>
    <source>
        <strain evidence="14 15">DXS22W</strain>
    </source>
</reference>
<dbReference type="InterPro" id="IPR013727">
    <property type="entry name" value="2CSK_N"/>
</dbReference>
<keyword evidence="9 14" id="KW-0067">ATP-binding</keyword>
<keyword evidence="12" id="KW-0472">Membrane</keyword>
<evidence type="ECO:0000256" key="10">
    <source>
        <dbReference type="ARBA" id="ARBA00022989"/>
    </source>
</evidence>
<proteinExistence type="predicted"/>
<dbReference type="RefSeq" id="WP_341412654.1">
    <property type="nucleotide sequence ID" value="NZ_JBBUTH010000010.1"/>
</dbReference>
<dbReference type="CDD" id="cd00082">
    <property type="entry name" value="HisKA"/>
    <property type="match status" value="1"/>
</dbReference>
<evidence type="ECO:0000256" key="12">
    <source>
        <dbReference type="SAM" id="Phobius"/>
    </source>
</evidence>
<dbReference type="Gene3D" id="3.30.565.10">
    <property type="entry name" value="Histidine kinase-like ATPase, C-terminal domain"/>
    <property type="match status" value="1"/>
</dbReference>
<dbReference type="PANTHER" id="PTHR45436">
    <property type="entry name" value="SENSOR HISTIDINE KINASE YKOH"/>
    <property type="match status" value="1"/>
</dbReference>
<organism evidence="14 15">
    <name type="scientific">Pseudaquabacterium inlustre</name>
    <dbReference type="NCBI Taxonomy" id="2984192"/>
    <lineage>
        <taxon>Bacteria</taxon>
        <taxon>Pseudomonadati</taxon>
        <taxon>Pseudomonadota</taxon>
        <taxon>Betaproteobacteria</taxon>
        <taxon>Burkholderiales</taxon>
        <taxon>Sphaerotilaceae</taxon>
        <taxon>Pseudaquabacterium</taxon>
    </lineage>
</organism>
<dbReference type="InterPro" id="IPR003661">
    <property type="entry name" value="HisK_dim/P_dom"/>
</dbReference>
<dbReference type="PANTHER" id="PTHR45436:SF14">
    <property type="entry name" value="SENSOR PROTEIN QSEC"/>
    <property type="match status" value="1"/>
</dbReference>
<dbReference type="InterPro" id="IPR005467">
    <property type="entry name" value="His_kinase_dom"/>
</dbReference>
<dbReference type="Pfam" id="PF02518">
    <property type="entry name" value="HATPase_c"/>
    <property type="match status" value="1"/>
</dbReference>
<dbReference type="InterPro" id="IPR036890">
    <property type="entry name" value="HATPase_C_sf"/>
</dbReference>
<evidence type="ECO:0000256" key="9">
    <source>
        <dbReference type="ARBA" id="ARBA00022840"/>
    </source>
</evidence>
<dbReference type="Pfam" id="PF08521">
    <property type="entry name" value="2CSK_N"/>
    <property type="match status" value="1"/>
</dbReference>
<comment type="caution">
    <text evidence="14">The sequence shown here is derived from an EMBL/GenBank/DDBJ whole genome shotgun (WGS) entry which is preliminary data.</text>
</comment>
<dbReference type="InterPro" id="IPR050428">
    <property type="entry name" value="TCS_sensor_his_kinase"/>
</dbReference>
<dbReference type="CDD" id="cd00075">
    <property type="entry name" value="HATPase"/>
    <property type="match status" value="1"/>
</dbReference>
<evidence type="ECO:0000256" key="7">
    <source>
        <dbReference type="ARBA" id="ARBA00022741"/>
    </source>
</evidence>
<dbReference type="SMART" id="SM00388">
    <property type="entry name" value="HisKA"/>
    <property type="match status" value="1"/>
</dbReference>
<evidence type="ECO:0000256" key="5">
    <source>
        <dbReference type="ARBA" id="ARBA00022679"/>
    </source>
</evidence>
<evidence type="ECO:0000259" key="13">
    <source>
        <dbReference type="PROSITE" id="PS50109"/>
    </source>
</evidence>
<keyword evidence="15" id="KW-1185">Reference proteome</keyword>
<gene>
    <name evidence="14" type="ORF">AACH10_21895</name>
</gene>
<dbReference type="Gene3D" id="1.10.287.130">
    <property type="match status" value="1"/>
</dbReference>
<evidence type="ECO:0000256" key="11">
    <source>
        <dbReference type="ARBA" id="ARBA00023012"/>
    </source>
</evidence>
<dbReference type="InterPro" id="IPR036097">
    <property type="entry name" value="HisK_dim/P_sf"/>
</dbReference>
<feature type="domain" description="Histidine kinase" evidence="13">
    <location>
        <begin position="241"/>
        <end position="436"/>
    </location>
</feature>
<keyword evidence="4" id="KW-0597">Phosphoprotein</keyword>
<keyword evidence="8" id="KW-0418">Kinase</keyword>
<dbReference type="EMBL" id="JBBUTH010000010">
    <property type="protein sequence ID" value="MEK8052920.1"/>
    <property type="molecule type" value="Genomic_DNA"/>
</dbReference>
<evidence type="ECO:0000256" key="8">
    <source>
        <dbReference type="ARBA" id="ARBA00022777"/>
    </source>
</evidence>
<keyword evidence="10 12" id="KW-1133">Transmembrane helix</keyword>
<dbReference type="SMART" id="SM00387">
    <property type="entry name" value="HATPase_c"/>
    <property type="match status" value="1"/>
</dbReference>
<keyword evidence="5" id="KW-0808">Transferase</keyword>
<dbReference type="EC" id="2.7.13.3" evidence="3"/>
<feature type="transmembrane region" description="Helical" evidence="12">
    <location>
        <begin position="153"/>
        <end position="176"/>
    </location>
</feature>
<evidence type="ECO:0000256" key="1">
    <source>
        <dbReference type="ARBA" id="ARBA00000085"/>
    </source>
</evidence>
<dbReference type="GO" id="GO:0005524">
    <property type="term" value="F:ATP binding"/>
    <property type="evidence" value="ECO:0007669"/>
    <property type="project" value="UniProtKB-KW"/>
</dbReference>
<comment type="subcellular location">
    <subcellularLocation>
        <location evidence="2">Membrane</location>
        <topology evidence="2">Multi-pass membrane protein</topology>
    </subcellularLocation>
</comment>
<dbReference type="InterPro" id="IPR003594">
    <property type="entry name" value="HATPase_dom"/>
</dbReference>
<name>A0ABU9CQA5_9BURK</name>
<sequence length="438" mass="45917">MNTPAQGLPSIRQRLVRVLAGVSLAWALGVSAVVWFTVHHALDEVLDNALRESAEVMYGVLSGQAGVLRLGHASSLPAPPHAEHLVWQIVDARGAVLLRSHQAPDAAFGPPQRVGLWSAAGDWRVCGLALPAGGDSPARTLFVAQRLDERHGALWGASALTAGAALAVGLLCAAWLRRLAREELRPLVALSRAVEGFHPQQDGQDLAQVTRAELVPMRAAILSLAQRLALHVANERAVAAHAAHALRTPLAGLVVQLATAQRQAPPAIQPALQLARLSADRLARVVGALLTLFRSGAELQWQPVDLAALLANLPVDGLQLHLQPAGPLPLRGDPDLLAAALANLLDNAARHGARTLEVRVLAEGDGQRIVLADDGPGVPAQRLAELQAALAAQDYASAMGLGLMLADLVARAHGGQLRLPPAARGFTAEMWLGPAPQG</sequence>